<dbReference type="CDD" id="cd01763">
    <property type="entry name" value="Ubl_SUMO_like"/>
    <property type="match status" value="1"/>
</dbReference>
<evidence type="ECO:0000256" key="2">
    <source>
        <dbReference type="ARBA" id="ARBA00023242"/>
    </source>
</evidence>
<dbReference type="OrthoDB" id="442921at2759"/>
<dbReference type="InterPro" id="IPR052324">
    <property type="entry name" value="NFATC2-Int_DNA_Repair"/>
</dbReference>
<dbReference type="PANTHER" id="PTHR47187:SF1">
    <property type="entry name" value="NFATC2-INTERACTING PROTEIN"/>
    <property type="match status" value="1"/>
</dbReference>
<dbReference type="GO" id="GO:0005634">
    <property type="term" value="C:nucleus"/>
    <property type="evidence" value="ECO:0007669"/>
    <property type="project" value="UniProtKB-SubCell"/>
</dbReference>
<evidence type="ECO:0000256" key="1">
    <source>
        <dbReference type="ARBA" id="ARBA00004123"/>
    </source>
</evidence>
<dbReference type="AlphaFoldDB" id="A0A5B7FEU2"/>
<proteinExistence type="predicted"/>
<name>A0A5B7FEU2_PORTR</name>
<dbReference type="Pfam" id="PF11976">
    <property type="entry name" value="Rad60-SLD"/>
    <property type="match status" value="1"/>
</dbReference>
<keyword evidence="2" id="KW-0539">Nucleus</keyword>
<evidence type="ECO:0000259" key="4">
    <source>
        <dbReference type="PROSITE" id="PS50053"/>
    </source>
</evidence>
<dbReference type="PROSITE" id="PS50053">
    <property type="entry name" value="UBIQUITIN_2"/>
    <property type="match status" value="1"/>
</dbReference>
<dbReference type="InterPro" id="IPR022617">
    <property type="entry name" value="Rad60/SUMO-like_dom"/>
</dbReference>
<gene>
    <name evidence="5" type="primary">Nfatc2ip</name>
    <name evidence="5" type="ORF">E2C01_037393</name>
</gene>
<keyword evidence="6" id="KW-1185">Reference proteome</keyword>
<accession>A0A5B7FEU2</accession>
<evidence type="ECO:0000313" key="5">
    <source>
        <dbReference type="EMBL" id="MPC43739.1"/>
    </source>
</evidence>
<comment type="subcellular location">
    <subcellularLocation>
        <location evidence="1">Nucleus</location>
    </subcellularLocation>
</comment>
<feature type="region of interest" description="Disordered" evidence="3">
    <location>
        <begin position="109"/>
        <end position="159"/>
    </location>
</feature>
<dbReference type="Gene3D" id="3.10.20.90">
    <property type="entry name" value="Phosphatidylinositol 3-kinase Catalytic Subunit, Chain A, domain 1"/>
    <property type="match status" value="2"/>
</dbReference>
<dbReference type="GO" id="GO:0045944">
    <property type="term" value="P:positive regulation of transcription by RNA polymerase II"/>
    <property type="evidence" value="ECO:0007669"/>
    <property type="project" value="TreeGrafter"/>
</dbReference>
<dbReference type="InterPro" id="IPR029071">
    <property type="entry name" value="Ubiquitin-like_domsf"/>
</dbReference>
<comment type="caution">
    <text evidence="5">The sequence shown here is derived from an EMBL/GenBank/DDBJ whole genome shotgun (WGS) entry which is preliminary data.</text>
</comment>
<feature type="compositionally biased region" description="Basic residues" evidence="3">
    <location>
        <begin position="132"/>
        <end position="141"/>
    </location>
</feature>
<feature type="region of interest" description="Disordered" evidence="3">
    <location>
        <begin position="1"/>
        <end position="44"/>
    </location>
</feature>
<dbReference type="InterPro" id="IPR000626">
    <property type="entry name" value="Ubiquitin-like_dom"/>
</dbReference>
<evidence type="ECO:0000256" key="3">
    <source>
        <dbReference type="SAM" id="MobiDB-lite"/>
    </source>
</evidence>
<dbReference type="Proteomes" id="UP000324222">
    <property type="component" value="Unassembled WGS sequence"/>
</dbReference>
<dbReference type="EMBL" id="VSRR010005968">
    <property type="protein sequence ID" value="MPC43739.1"/>
    <property type="molecule type" value="Genomic_DNA"/>
</dbReference>
<sequence length="420" mass="47053">MSRGIMSDSSDSDPESSHRTSLPSPAPRVPPHWNNSSPDNSDDIFNVDYSSHNHQALKGAYKELVTEGERNKTRQSMLIQSVTSDSDDECRIIDYSATLKTRQKKEDIIEDPPSPTLFEIDKNNSNEESCRTTRRTRKKRRITDLEGLTKRQKTTLGSPYSNDSFLNISNDIVSDNEEEEDVNPEIRLRIKWDQESFWLPIRKMMSFPRLRDSRDFIPYSSSAEWAGKDKTSLSALLEVDVEGPAVAGSAYFDGLKKEDIEEGPAVAGSAGVTGTLQKFSHLYELLAEKYGVTTDHVVLNYNDKIINPALCPADLNLTIVDIIEGGVGSYTSHPRALQPISQDVDSISLRVQNSKKKGSVTINMNLKEKMSVLMHKYAEEKQIKLDKLQFMFDGELLSSNSTPTSLDLEGGECIDVYEVS</sequence>
<reference evidence="5 6" key="1">
    <citation type="submission" date="2019-05" db="EMBL/GenBank/DDBJ databases">
        <title>Another draft genome of Portunus trituberculatus and its Hox gene families provides insights of decapod evolution.</title>
        <authorList>
            <person name="Jeong J.-H."/>
            <person name="Song I."/>
            <person name="Kim S."/>
            <person name="Choi T."/>
            <person name="Kim D."/>
            <person name="Ryu S."/>
            <person name="Kim W."/>
        </authorList>
    </citation>
    <scope>NUCLEOTIDE SEQUENCE [LARGE SCALE GENOMIC DNA]</scope>
    <source>
        <tissue evidence="5">Muscle</tissue>
    </source>
</reference>
<feature type="compositionally biased region" description="Basic and acidic residues" evidence="3">
    <location>
        <begin position="119"/>
        <end position="131"/>
    </location>
</feature>
<protein>
    <submittedName>
        <fullName evidence="5">NFATC2-interacting protein</fullName>
    </submittedName>
</protein>
<evidence type="ECO:0000313" key="6">
    <source>
        <dbReference type="Proteomes" id="UP000324222"/>
    </source>
</evidence>
<feature type="domain" description="Ubiquitin-like" evidence="4">
    <location>
        <begin position="347"/>
        <end position="416"/>
    </location>
</feature>
<dbReference type="SUPFAM" id="SSF54236">
    <property type="entry name" value="Ubiquitin-like"/>
    <property type="match status" value="2"/>
</dbReference>
<organism evidence="5 6">
    <name type="scientific">Portunus trituberculatus</name>
    <name type="common">Swimming crab</name>
    <name type="synonym">Neptunus trituberculatus</name>
    <dbReference type="NCBI Taxonomy" id="210409"/>
    <lineage>
        <taxon>Eukaryota</taxon>
        <taxon>Metazoa</taxon>
        <taxon>Ecdysozoa</taxon>
        <taxon>Arthropoda</taxon>
        <taxon>Crustacea</taxon>
        <taxon>Multicrustacea</taxon>
        <taxon>Malacostraca</taxon>
        <taxon>Eumalacostraca</taxon>
        <taxon>Eucarida</taxon>
        <taxon>Decapoda</taxon>
        <taxon>Pleocyemata</taxon>
        <taxon>Brachyura</taxon>
        <taxon>Eubrachyura</taxon>
        <taxon>Portunoidea</taxon>
        <taxon>Portunidae</taxon>
        <taxon>Portuninae</taxon>
        <taxon>Portunus</taxon>
    </lineage>
</organism>
<dbReference type="PANTHER" id="PTHR47187">
    <property type="entry name" value="NFATC2-INTERACTING PROTEIN"/>
    <property type="match status" value="1"/>
</dbReference>